<gene>
    <name evidence="2" type="ORF">cyc_05803</name>
</gene>
<dbReference type="InParanoid" id="A0A1D3CVL2"/>
<accession>A0A1D3CVL2</accession>
<name>A0A1D3CVL2_9EIME</name>
<comment type="caution">
    <text evidence="2">The sequence shown here is derived from an EMBL/GenBank/DDBJ whole genome shotgun (WGS) entry which is preliminary data.</text>
</comment>
<dbReference type="VEuPathDB" id="ToxoDB:cyc_05803"/>
<protein>
    <submittedName>
        <fullName evidence="2">Uncharacterized protein</fullName>
    </submittedName>
</protein>
<reference evidence="2 3" key="1">
    <citation type="journal article" date="2016" name="BMC Genomics">
        <title>Comparative genomics reveals Cyclospora cayetanensis possesses coccidia-like metabolism and invasion components but unique surface antigens.</title>
        <authorList>
            <person name="Liu S."/>
            <person name="Wang L."/>
            <person name="Zheng H."/>
            <person name="Xu Z."/>
            <person name="Roellig D.M."/>
            <person name="Li N."/>
            <person name="Frace M.A."/>
            <person name="Tang K."/>
            <person name="Arrowood M.J."/>
            <person name="Moss D.M."/>
            <person name="Zhang L."/>
            <person name="Feng Y."/>
            <person name="Xiao L."/>
        </authorList>
    </citation>
    <scope>NUCLEOTIDE SEQUENCE [LARGE SCALE GENOMIC DNA]</scope>
    <source>
        <strain evidence="2 3">CHN_HEN01</strain>
    </source>
</reference>
<dbReference type="AlphaFoldDB" id="A0A1D3CVL2"/>
<evidence type="ECO:0000256" key="1">
    <source>
        <dbReference type="SAM" id="MobiDB-lite"/>
    </source>
</evidence>
<dbReference type="VEuPathDB" id="ToxoDB:LOC34622100"/>
<evidence type="ECO:0000313" key="2">
    <source>
        <dbReference type="EMBL" id="OEH75240.1"/>
    </source>
</evidence>
<evidence type="ECO:0000313" key="3">
    <source>
        <dbReference type="Proteomes" id="UP000095192"/>
    </source>
</evidence>
<dbReference type="Proteomes" id="UP000095192">
    <property type="component" value="Unassembled WGS sequence"/>
</dbReference>
<organism evidence="2 3">
    <name type="scientific">Cyclospora cayetanensis</name>
    <dbReference type="NCBI Taxonomy" id="88456"/>
    <lineage>
        <taxon>Eukaryota</taxon>
        <taxon>Sar</taxon>
        <taxon>Alveolata</taxon>
        <taxon>Apicomplexa</taxon>
        <taxon>Conoidasida</taxon>
        <taxon>Coccidia</taxon>
        <taxon>Eucoccidiorida</taxon>
        <taxon>Eimeriorina</taxon>
        <taxon>Eimeriidae</taxon>
        <taxon>Cyclospora</taxon>
    </lineage>
</organism>
<feature type="region of interest" description="Disordered" evidence="1">
    <location>
        <begin position="1136"/>
        <end position="1158"/>
    </location>
</feature>
<sequence length="1202" mass="126012">MCCLVWSAASTEAPAGAGAAAASLEQLEAAPACTAFNAAIRQHLFAAFSLVPPAASSASQDSAAGPPAGDKPGPPVTLRAAHWSNSGCGCFNSKVTVDATLLQRRLTRELLELMLQLLDFPALLPWLFEAFCVVGISLHILLVLHASATAKADANEGAPARTPAAVQPPSAAALRWPLGVEVVLGPHRRDCINASSNTKSNNNGTGAAVLWTFEGSASAQLPPVPRSTLEAAAGFVCTSAAIFSNAAVAAAAIAEDAPKTAATPAAVAEDWASLLLQASLQSWLSSLPLMSLLAASAADAEAYAAMKAYVSASAGGSPAASPAAVALSSLRQLAEACGIGRCSLSGFRVASQGLAAAGSMCIAALAAAANTHPRRFLQQPHQGEQAPVWLVATAAAEAQSLEISCREQSGSTSLYTADAAAASATVATVSGMHPRPHELQQGLPQELQRRLQECPLSSCWEAGLMLRLLKGSSLRCHAFFDIGGSNPVALQQHRQQQPCQTMFPWHLLSKIAASWMALTRIMESCEGAHPAKCSLGGAFPSERRPHLSPGLLSSVSWEASCCLLKHPHVAPSCADTLRVLEAFLAAAVRAAPFEELRQLRKTFLEGTLPDAAPPPSAVALPAAAEHTEEKIHRAGGLSIFLNLIITAAEGAAERDGAASGSHPLTSRQTHEQQAQWVLQVRQEQLLLQQMALRMIEETALDFPLAFHAQCCATPDAPRLHQQHQQQTPAKADIGITVLWFAAAALAGSSRNSISSLRSSEALAASVAENERQLIQRRPSGFDSSAANNADDGLLQLCIGETLQLVPSEQQHACTHVGCCVALSSWKRGTKRDTRGSTDARGALPFCPGGALGLMARHVDLERAAVEAVCDTVATYAQLAAPAAETVLLPFVEELSQFVEHYLCSPEMAAAAPRLFACAIALSCCCCGFPLYQPNQSQEQQVAHEHKQKATAAAARLQHVVQAALPPMLLLHPMQTAEALLKCLERGWAPHLVQGIRAALQQGKADCEMLQLLHSLAQISEQQCASHNGIYALQQQLQVELSTQEQEHVAYILRRSRLLDGGSTRVPCAFLQPLSASAAVVAGPLGATDAHGAASITPSSTPGLDHAVASVVSQRLLQLLPLMPSASAAQEITVGADPRTRNVNGGGGQRQHGLEGTKNMAHQRASKATIAGAVVQSYRQAGLEQHSGGLSFLRGPQMQISFG</sequence>
<proteinExistence type="predicted"/>
<dbReference type="EMBL" id="JROU02001788">
    <property type="protein sequence ID" value="OEH75240.1"/>
    <property type="molecule type" value="Genomic_DNA"/>
</dbReference>
<keyword evidence="3" id="KW-1185">Reference proteome</keyword>